<evidence type="ECO:0000313" key="3">
    <source>
        <dbReference type="Proteomes" id="UP000824120"/>
    </source>
</evidence>
<dbReference type="Proteomes" id="UP000824120">
    <property type="component" value="Chromosome 8"/>
</dbReference>
<dbReference type="AlphaFoldDB" id="A0A9J5Y0Q3"/>
<accession>A0A9J5Y0Q3</accession>
<protein>
    <submittedName>
        <fullName evidence="2">Uncharacterized protein</fullName>
    </submittedName>
</protein>
<feature type="region of interest" description="Disordered" evidence="1">
    <location>
        <begin position="37"/>
        <end position="59"/>
    </location>
</feature>
<evidence type="ECO:0000313" key="2">
    <source>
        <dbReference type="EMBL" id="KAG5593554.1"/>
    </source>
</evidence>
<comment type="caution">
    <text evidence="2">The sequence shown here is derived from an EMBL/GenBank/DDBJ whole genome shotgun (WGS) entry which is preliminary data.</text>
</comment>
<feature type="compositionally biased region" description="Polar residues" evidence="1">
    <location>
        <begin position="37"/>
        <end position="51"/>
    </location>
</feature>
<organism evidence="2 3">
    <name type="scientific">Solanum commersonii</name>
    <name type="common">Commerson's wild potato</name>
    <name type="synonym">Commerson's nightshade</name>
    <dbReference type="NCBI Taxonomy" id="4109"/>
    <lineage>
        <taxon>Eukaryota</taxon>
        <taxon>Viridiplantae</taxon>
        <taxon>Streptophyta</taxon>
        <taxon>Embryophyta</taxon>
        <taxon>Tracheophyta</taxon>
        <taxon>Spermatophyta</taxon>
        <taxon>Magnoliopsida</taxon>
        <taxon>eudicotyledons</taxon>
        <taxon>Gunneridae</taxon>
        <taxon>Pentapetalae</taxon>
        <taxon>asterids</taxon>
        <taxon>lamiids</taxon>
        <taxon>Solanales</taxon>
        <taxon>Solanaceae</taxon>
        <taxon>Solanoideae</taxon>
        <taxon>Solaneae</taxon>
        <taxon>Solanum</taxon>
    </lineage>
</organism>
<evidence type="ECO:0000256" key="1">
    <source>
        <dbReference type="SAM" id="MobiDB-lite"/>
    </source>
</evidence>
<reference evidence="2 3" key="1">
    <citation type="submission" date="2020-09" db="EMBL/GenBank/DDBJ databases">
        <title>De no assembly of potato wild relative species, Solanum commersonii.</title>
        <authorList>
            <person name="Cho K."/>
        </authorList>
    </citation>
    <scope>NUCLEOTIDE SEQUENCE [LARGE SCALE GENOMIC DNA]</scope>
    <source>
        <strain evidence="2">LZ3.2</strain>
        <tissue evidence="2">Leaf</tissue>
    </source>
</reference>
<gene>
    <name evidence="2" type="ORF">H5410_044068</name>
</gene>
<sequence length="119" mass="13809">MEPIGPHNQNGPFSRHHFCQKILRTFVKTLAIESIGSHNQNDPFSRSNKPQRNYEASFPSWPKRPTFKVKQTLEQNFTWTSVKTLSIELVGPYGQNGLFSRSNEPQSRKTPYFTDFHVL</sequence>
<dbReference type="EMBL" id="JACXVP010000008">
    <property type="protein sequence ID" value="KAG5593554.1"/>
    <property type="molecule type" value="Genomic_DNA"/>
</dbReference>
<keyword evidence="3" id="KW-1185">Reference proteome</keyword>
<proteinExistence type="predicted"/>
<name>A0A9J5Y0Q3_SOLCO</name>